<organism evidence="5">
    <name type="scientific">marine metagenome</name>
    <dbReference type="NCBI Taxonomy" id="408172"/>
    <lineage>
        <taxon>unclassified sequences</taxon>
        <taxon>metagenomes</taxon>
        <taxon>ecological metagenomes</taxon>
    </lineage>
</organism>
<name>A0A382L939_9ZZZZ</name>
<feature type="non-terminal residue" evidence="5">
    <location>
        <position position="1"/>
    </location>
</feature>
<dbReference type="SUPFAM" id="SSF50891">
    <property type="entry name" value="Cyclophilin-like"/>
    <property type="match status" value="1"/>
</dbReference>
<feature type="domain" description="PPIase cyclophilin-type" evidence="4">
    <location>
        <begin position="73"/>
        <end position="232"/>
    </location>
</feature>
<accession>A0A382L939</accession>
<dbReference type="EC" id="5.2.1.8" evidence="1"/>
<dbReference type="AlphaFoldDB" id="A0A382L939"/>
<sequence length="239" mass="24820">VIKIGILAIGILAIMVFAVCGNDDPLSSSSLTGSSSTIVTPATAIPKPAIKSAPIMSIDPSKDYVANMVTEKGTISIKLFAKEVPNTVNNFVHLSRTGFYDGVTFHRVLPGFMAQSGDPTGTGMGGPGYQFDDEFNPGLRHSGPGVLSMANSGQNTNGSQFFITFVETPSLDGLNPDGSAKDCANPYVSCHAVFGKVVEGMDVLGSISLRDPSTSTTPGDVIHAIEIEEDGVVLGQIPG</sequence>
<dbReference type="InterPro" id="IPR029000">
    <property type="entry name" value="Cyclophilin-like_dom_sf"/>
</dbReference>
<proteinExistence type="predicted"/>
<dbReference type="PRINTS" id="PR00153">
    <property type="entry name" value="CSAPPISMRASE"/>
</dbReference>
<keyword evidence="2" id="KW-0697">Rotamase</keyword>
<dbReference type="Gene3D" id="2.40.100.10">
    <property type="entry name" value="Cyclophilin-like"/>
    <property type="match status" value="1"/>
</dbReference>
<dbReference type="PANTHER" id="PTHR45625:SF4">
    <property type="entry name" value="PEPTIDYLPROLYL ISOMERASE DOMAIN AND WD REPEAT-CONTAINING PROTEIN 1"/>
    <property type="match status" value="1"/>
</dbReference>
<evidence type="ECO:0000256" key="1">
    <source>
        <dbReference type="ARBA" id="ARBA00013194"/>
    </source>
</evidence>
<dbReference type="GO" id="GO:0003755">
    <property type="term" value="F:peptidyl-prolyl cis-trans isomerase activity"/>
    <property type="evidence" value="ECO:0007669"/>
    <property type="project" value="UniProtKB-KW"/>
</dbReference>
<dbReference type="Pfam" id="PF00160">
    <property type="entry name" value="Pro_isomerase"/>
    <property type="match status" value="1"/>
</dbReference>
<evidence type="ECO:0000313" key="5">
    <source>
        <dbReference type="EMBL" id="SVC33149.1"/>
    </source>
</evidence>
<protein>
    <recommendedName>
        <fullName evidence="1">peptidylprolyl isomerase</fullName>
        <ecNumber evidence="1">5.2.1.8</ecNumber>
    </recommendedName>
</protein>
<dbReference type="InterPro" id="IPR002130">
    <property type="entry name" value="Cyclophilin-type_PPIase_dom"/>
</dbReference>
<dbReference type="InterPro" id="IPR044666">
    <property type="entry name" value="Cyclophilin_A-like"/>
</dbReference>
<gene>
    <name evidence="5" type="ORF">METZ01_LOCUS286003</name>
</gene>
<reference evidence="5" key="1">
    <citation type="submission" date="2018-05" db="EMBL/GenBank/DDBJ databases">
        <authorList>
            <person name="Lanie J.A."/>
            <person name="Ng W.-L."/>
            <person name="Kazmierczak K.M."/>
            <person name="Andrzejewski T.M."/>
            <person name="Davidsen T.M."/>
            <person name="Wayne K.J."/>
            <person name="Tettelin H."/>
            <person name="Glass J.I."/>
            <person name="Rusch D."/>
            <person name="Podicherti R."/>
            <person name="Tsui H.-C.T."/>
            <person name="Winkler M.E."/>
        </authorList>
    </citation>
    <scope>NUCLEOTIDE SEQUENCE</scope>
</reference>
<evidence type="ECO:0000256" key="2">
    <source>
        <dbReference type="ARBA" id="ARBA00023110"/>
    </source>
</evidence>
<dbReference type="EMBL" id="UINC01085518">
    <property type="protein sequence ID" value="SVC33149.1"/>
    <property type="molecule type" value="Genomic_DNA"/>
</dbReference>
<dbReference type="PANTHER" id="PTHR45625">
    <property type="entry name" value="PEPTIDYL-PROLYL CIS-TRANS ISOMERASE-RELATED"/>
    <property type="match status" value="1"/>
</dbReference>
<keyword evidence="3" id="KW-0413">Isomerase</keyword>
<evidence type="ECO:0000256" key="3">
    <source>
        <dbReference type="ARBA" id="ARBA00023235"/>
    </source>
</evidence>
<dbReference type="PROSITE" id="PS50072">
    <property type="entry name" value="CSA_PPIASE_2"/>
    <property type="match status" value="1"/>
</dbReference>
<dbReference type="CDD" id="cd00317">
    <property type="entry name" value="cyclophilin"/>
    <property type="match status" value="1"/>
</dbReference>
<evidence type="ECO:0000259" key="4">
    <source>
        <dbReference type="PROSITE" id="PS50072"/>
    </source>
</evidence>